<evidence type="ECO:0008006" key="4">
    <source>
        <dbReference type="Google" id="ProtNLM"/>
    </source>
</evidence>
<proteinExistence type="predicted"/>
<gene>
    <name evidence="2" type="ORF">AC578_6559</name>
</gene>
<comment type="caution">
    <text evidence="2">The sequence shown here is derived from an EMBL/GenBank/DDBJ whole genome shotgun (WGS) entry which is preliminary data.</text>
</comment>
<dbReference type="EMBL" id="LFZN01000047">
    <property type="protein sequence ID" value="KXT01970.1"/>
    <property type="molecule type" value="Genomic_DNA"/>
</dbReference>
<evidence type="ECO:0000313" key="2">
    <source>
        <dbReference type="EMBL" id="KXT01970.1"/>
    </source>
</evidence>
<accession>A0A139HHM3</accession>
<name>A0A139HHM3_9PEZI</name>
<feature type="region of interest" description="Disordered" evidence="1">
    <location>
        <begin position="1"/>
        <end position="73"/>
    </location>
</feature>
<feature type="compositionally biased region" description="Polar residues" evidence="1">
    <location>
        <begin position="26"/>
        <end position="72"/>
    </location>
</feature>
<protein>
    <recommendedName>
        <fullName evidence="4">F-box domain-containing protein</fullName>
    </recommendedName>
</protein>
<dbReference type="AlphaFoldDB" id="A0A139HHM3"/>
<sequence length="482" mass="53868">MTKRKAAPAGQSSRRSKRIAQRRPEGTQTQPNFQAPGSAVLSQATSQGITSPAASFSVTSGPINQNTSTSTGHRPAVVGAAATRKVFAIAELLTEILQYLDLASLSLVIRTNRLFNREGTTAPSLKSIWFLSPSFDAPSQYEVDHDNQMLRQTTSTANDESTHGRNLISVYQINPMLRLRREDDLDENASPLERLLSLEGHTDLDLPYQSIDTSKWIKIPDMQLTKPAIREVQFNYAPEDDNADKVNLEIFNPNGITVGDIIDAVKARGDAPTEPFLTARLWHRDVLLLRRKEVEELESLTPNAERNKTRLNSGSARASIPIAFLPASTIFLRRIFAPDLTNTSSSLRIVPGRNFTHELLTHRTTLPFHSGQPAEFLWGSNGDTTDAKVPSDELNITNHTGMHDFLNQVSNANALIVSHINVDDRSIWMRNGCKADFRHRWLKDQHVAKIRFDVGVVRQEDVFAVCDLFFEFQIAAYVRFVS</sequence>
<organism evidence="2 3">
    <name type="scientific">Pseudocercospora eumusae</name>
    <dbReference type="NCBI Taxonomy" id="321146"/>
    <lineage>
        <taxon>Eukaryota</taxon>
        <taxon>Fungi</taxon>
        <taxon>Dikarya</taxon>
        <taxon>Ascomycota</taxon>
        <taxon>Pezizomycotina</taxon>
        <taxon>Dothideomycetes</taxon>
        <taxon>Dothideomycetidae</taxon>
        <taxon>Mycosphaerellales</taxon>
        <taxon>Mycosphaerellaceae</taxon>
        <taxon>Pseudocercospora</taxon>
    </lineage>
</organism>
<evidence type="ECO:0000313" key="3">
    <source>
        <dbReference type="Proteomes" id="UP000070133"/>
    </source>
</evidence>
<dbReference type="OrthoDB" id="3649711at2759"/>
<reference evidence="2 3" key="1">
    <citation type="submission" date="2015-07" db="EMBL/GenBank/DDBJ databases">
        <title>Comparative genomics of the Sigatoka disease complex on banana suggests a link between parallel evolutionary changes in Pseudocercospora fijiensis and Pseudocercospora eumusae and increased virulence on the banana host.</title>
        <authorList>
            <person name="Chang T.-C."/>
            <person name="Salvucci A."/>
            <person name="Crous P.W."/>
            <person name="Stergiopoulos I."/>
        </authorList>
    </citation>
    <scope>NUCLEOTIDE SEQUENCE [LARGE SCALE GENOMIC DNA]</scope>
    <source>
        <strain evidence="2 3">CBS 114824</strain>
    </source>
</reference>
<evidence type="ECO:0000256" key="1">
    <source>
        <dbReference type="SAM" id="MobiDB-lite"/>
    </source>
</evidence>
<dbReference type="Proteomes" id="UP000070133">
    <property type="component" value="Unassembled WGS sequence"/>
</dbReference>
<keyword evidence="3" id="KW-1185">Reference proteome</keyword>